<keyword evidence="7 10" id="KW-0472">Membrane</keyword>
<evidence type="ECO:0000313" key="12">
    <source>
        <dbReference type="Proteomes" id="UP000029914"/>
    </source>
</evidence>
<evidence type="ECO:0000256" key="7">
    <source>
        <dbReference type="ARBA" id="ARBA00023136"/>
    </source>
</evidence>
<gene>
    <name evidence="11" type="ORF">CDOO_00660</name>
</gene>
<dbReference type="SUPFAM" id="SSF103481">
    <property type="entry name" value="Multidrug resistance efflux transporter EmrE"/>
    <property type="match status" value="1"/>
</dbReference>
<keyword evidence="5 9" id="KW-0812">Transmembrane</keyword>
<feature type="transmembrane region" description="Helical" evidence="10">
    <location>
        <begin position="28"/>
        <end position="46"/>
    </location>
</feature>
<evidence type="ECO:0000256" key="8">
    <source>
        <dbReference type="ARBA" id="ARBA00023251"/>
    </source>
</evidence>
<dbReference type="HOGENOM" id="CLU_133067_0_3_11"/>
<dbReference type="PANTHER" id="PTHR30561">
    <property type="entry name" value="SMR FAMILY PROTON-DEPENDENT DRUG EFFLUX TRANSPORTER SUGE"/>
    <property type="match status" value="1"/>
</dbReference>
<comment type="subcellular location">
    <subcellularLocation>
        <location evidence="1 9">Cell membrane</location>
        <topology evidence="1 9">Multi-pass membrane protein</topology>
    </subcellularLocation>
</comment>
<evidence type="ECO:0000313" key="11">
    <source>
        <dbReference type="EMBL" id="AIT59993.1"/>
    </source>
</evidence>
<keyword evidence="4" id="KW-1003">Cell membrane</keyword>
<dbReference type="GO" id="GO:0046677">
    <property type="term" value="P:response to antibiotic"/>
    <property type="evidence" value="ECO:0007669"/>
    <property type="project" value="UniProtKB-KW"/>
</dbReference>
<protein>
    <submittedName>
        <fullName evidence="11">Cation transporter</fullName>
    </submittedName>
</protein>
<keyword evidence="12" id="KW-1185">Reference proteome</keyword>
<organism evidence="11 12">
    <name type="scientific">Corynebacterium doosanense CAU 212 = DSM 45436</name>
    <dbReference type="NCBI Taxonomy" id="558173"/>
    <lineage>
        <taxon>Bacteria</taxon>
        <taxon>Bacillati</taxon>
        <taxon>Actinomycetota</taxon>
        <taxon>Actinomycetes</taxon>
        <taxon>Mycobacteriales</taxon>
        <taxon>Corynebacteriaceae</taxon>
        <taxon>Corynebacterium</taxon>
    </lineage>
</organism>
<name>A0A097ICY8_9CORY</name>
<dbReference type="EMBL" id="CP006764">
    <property type="protein sequence ID" value="AIT59993.1"/>
    <property type="molecule type" value="Genomic_DNA"/>
</dbReference>
<dbReference type="AlphaFoldDB" id="A0A097ICY8"/>
<proteinExistence type="inferred from homology"/>
<evidence type="ECO:0000256" key="9">
    <source>
        <dbReference type="RuleBase" id="RU003942"/>
    </source>
</evidence>
<dbReference type="Pfam" id="PF00893">
    <property type="entry name" value="Multi_Drug_Res"/>
    <property type="match status" value="1"/>
</dbReference>
<dbReference type="GO" id="GO:0015297">
    <property type="term" value="F:antiporter activity"/>
    <property type="evidence" value="ECO:0007669"/>
    <property type="project" value="TreeGrafter"/>
</dbReference>
<accession>A0A097ICY8</accession>
<dbReference type="InterPro" id="IPR045324">
    <property type="entry name" value="Small_multidrug_res"/>
</dbReference>
<reference evidence="11 12" key="1">
    <citation type="submission" date="2013-09" db="EMBL/GenBank/DDBJ databases">
        <title>Complete genome sequence of Corynebacterium doosanense CAU 212(T) (=DSM 45436(T)), isolated from activated sludge.</title>
        <authorList>
            <person name="Schaffert L."/>
            <person name="Albersmeier A."/>
            <person name="Kalinowski J."/>
            <person name="Ruckert C."/>
        </authorList>
    </citation>
    <scope>NUCLEOTIDE SEQUENCE [LARGE SCALE GENOMIC DNA]</scope>
    <source>
        <strain evidence="11 12">CAU 212</strain>
    </source>
</reference>
<evidence type="ECO:0000256" key="6">
    <source>
        <dbReference type="ARBA" id="ARBA00022989"/>
    </source>
</evidence>
<evidence type="ECO:0000256" key="3">
    <source>
        <dbReference type="ARBA" id="ARBA00022448"/>
    </source>
</evidence>
<dbReference type="STRING" id="558173.CDOO_00660"/>
<keyword evidence="6 10" id="KW-1133">Transmembrane helix</keyword>
<dbReference type="InterPro" id="IPR000390">
    <property type="entry name" value="Small_drug/metabolite_transptr"/>
</dbReference>
<dbReference type="Proteomes" id="UP000029914">
    <property type="component" value="Chromosome"/>
</dbReference>
<dbReference type="InterPro" id="IPR037185">
    <property type="entry name" value="EmrE-like"/>
</dbReference>
<dbReference type="RefSeq" id="WP_018022896.1">
    <property type="nucleotide sequence ID" value="NZ_AQUX01000014.1"/>
</dbReference>
<dbReference type="OrthoDB" id="3175079at2"/>
<evidence type="ECO:0000256" key="4">
    <source>
        <dbReference type="ARBA" id="ARBA00022475"/>
    </source>
</evidence>
<evidence type="ECO:0000256" key="1">
    <source>
        <dbReference type="ARBA" id="ARBA00004651"/>
    </source>
</evidence>
<dbReference type="KEGG" id="cdo:CDOO_00660"/>
<dbReference type="GO" id="GO:0015220">
    <property type="term" value="F:choline transmembrane transporter activity"/>
    <property type="evidence" value="ECO:0007669"/>
    <property type="project" value="TreeGrafter"/>
</dbReference>
<feature type="transmembrane region" description="Helical" evidence="10">
    <location>
        <begin position="58"/>
        <end position="79"/>
    </location>
</feature>
<dbReference type="eggNOG" id="COG2076">
    <property type="taxonomic scope" value="Bacteria"/>
</dbReference>
<dbReference type="PANTHER" id="PTHR30561:SF1">
    <property type="entry name" value="MULTIDRUG TRANSPORTER EMRE"/>
    <property type="match status" value="1"/>
</dbReference>
<dbReference type="GO" id="GO:0015199">
    <property type="term" value="F:amino-acid betaine transmembrane transporter activity"/>
    <property type="evidence" value="ECO:0007669"/>
    <property type="project" value="TreeGrafter"/>
</dbReference>
<feature type="transmembrane region" description="Helical" evidence="10">
    <location>
        <begin position="85"/>
        <end position="105"/>
    </location>
</feature>
<evidence type="ECO:0000256" key="2">
    <source>
        <dbReference type="ARBA" id="ARBA00007822"/>
    </source>
</evidence>
<dbReference type="Gene3D" id="1.10.3730.20">
    <property type="match status" value="1"/>
</dbReference>
<dbReference type="GO" id="GO:0005886">
    <property type="term" value="C:plasma membrane"/>
    <property type="evidence" value="ECO:0007669"/>
    <property type="project" value="UniProtKB-SubCell"/>
</dbReference>
<sequence>MNHPATWLGAAIIAEIVATLSLKAALNIPWLYAVVLIGYVAAFTCLDRVLRLGMPIGVAYGIWGAVGVAATALLAPVLFGEPLSGLMLAGIAIIVAGVLCIELGGREKKR</sequence>
<evidence type="ECO:0000256" key="5">
    <source>
        <dbReference type="ARBA" id="ARBA00022692"/>
    </source>
</evidence>
<dbReference type="GO" id="GO:0031460">
    <property type="term" value="P:glycine betaine transport"/>
    <property type="evidence" value="ECO:0007669"/>
    <property type="project" value="TreeGrafter"/>
</dbReference>
<comment type="similarity">
    <text evidence="2">Belongs to the drug/metabolite transporter (DMT) superfamily. Small multidrug resistance (SMR) (TC 2.A.7.1) family. Mmr subfamily.</text>
</comment>
<evidence type="ECO:0000256" key="10">
    <source>
        <dbReference type="SAM" id="Phobius"/>
    </source>
</evidence>
<keyword evidence="3" id="KW-0813">Transport</keyword>
<keyword evidence="8" id="KW-0046">Antibiotic resistance</keyword>